<protein>
    <submittedName>
        <fullName evidence="2">Uncharacterized protein</fullName>
    </submittedName>
</protein>
<proteinExistence type="predicted"/>
<keyword evidence="3" id="KW-1185">Reference proteome</keyword>
<feature type="region of interest" description="Disordered" evidence="1">
    <location>
        <begin position="1"/>
        <end position="22"/>
    </location>
</feature>
<reference evidence="3" key="1">
    <citation type="submission" date="2013-01" db="EMBL/GenBank/DDBJ databases">
        <title>Draft Genome Sequence of a Mulberry Tree, Morus notabilis C.K. Schneid.</title>
        <authorList>
            <person name="He N."/>
            <person name="Zhao S."/>
        </authorList>
    </citation>
    <scope>NUCLEOTIDE SEQUENCE</scope>
</reference>
<organism evidence="2 3">
    <name type="scientific">Morus notabilis</name>
    <dbReference type="NCBI Taxonomy" id="981085"/>
    <lineage>
        <taxon>Eukaryota</taxon>
        <taxon>Viridiplantae</taxon>
        <taxon>Streptophyta</taxon>
        <taxon>Embryophyta</taxon>
        <taxon>Tracheophyta</taxon>
        <taxon>Spermatophyta</taxon>
        <taxon>Magnoliopsida</taxon>
        <taxon>eudicotyledons</taxon>
        <taxon>Gunneridae</taxon>
        <taxon>Pentapetalae</taxon>
        <taxon>rosids</taxon>
        <taxon>fabids</taxon>
        <taxon>Rosales</taxon>
        <taxon>Moraceae</taxon>
        <taxon>Moreae</taxon>
        <taxon>Morus</taxon>
    </lineage>
</organism>
<name>W9SU61_9ROSA</name>
<feature type="compositionally biased region" description="Basic and acidic residues" evidence="1">
    <location>
        <begin position="62"/>
        <end position="73"/>
    </location>
</feature>
<feature type="compositionally biased region" description="Basic residues" evidence="1">
    <location>
        <begin position="1"/>
        <end position="15"/>
    </location>
</feature>
<evidence type="ECO:0000256" key="1">
    <source>
        <dbReference type="SAM" id="MobiDB-lite"/>
    </source>
</evidence>
<dbReference type="AlphaFoldDB" id="W9SU61"/>
<sequence length="82" mass="9337">MNFLHNRHISKRHHASPPSNPRLSAIVPIIRYSGAATNSATRTTYHYNRSSFSNSNRQFPSHHSECSRADQAIDGHSCQQHR</sequence>
<gene>
    <name evidence="2" type="ORF">L484_023359</name>
</gene>
<dbReference type="Proteomes" id="UP000030645">
    <property type="component" value="Unassembled WGS sequence"/>
</dbReference>
<feature type="compositionally biased region" description="Low complexity" evidence="1">
    <location>
        <begin position="49"/>
        <end position="61"/>
    </location>
</feature>
<evidence type="ECO:0000313" key="3">
    <source>
        <dbReference type="Proteomes" id="UP000030645"/>
    </source>
</evidence>
<dbReference type="EMBL" id="KE346119">
    <property type="protein sequence ID" value="EXC26744.1"/>
    <property type="molecule type" value="Genomic_DNA"/>
</dbReference>
<accession>W9SU61</accession>
<evidence type="ECO:0000313" key="2">
    <source>
        <dbReference type="EMBL" id="EXC26744.1"/>
    </source>
</evidence>
<feature type="region of interest" description="Disordered" evidence="1">
    <location>
        <begin position="49"/>
        <end position="82"/>
    </location>
</feature>